<accession>A0A081NCX0</accession>
<dbReference type="Proteomes" id="UP000028073">
    <property type="component" value="Unassembled WGS sequence"/>
</dbReference>
<dbReference type="AlphaFoldDB" id="A0A081NCX0"/>
<reference evidence="1 2" key="1">
    <citation type="submission" date="2014-06" db="EMBL/GenBank/DDBJ databases">
        <title>Whole Genome Sequences of Three Symbiotic Endozoicomonas Bacteria.</title>
        <authorList>
            <person name="Neave M.J."/>
            <person name="Apprill A."/>
            <person name="Voolstra C.R."/>
        </authorList>
    </citation>
    <scope>NUCLEOTIDE SEQUENCE [LARGE SCALE GENOMIC DNA]</scope>
    <source>
        <strain evidence="1 2">DSM 25634</strain>
    </source>
</reference>
<comment type="caution">
    <text evidence="1">The sequence shown here is derived from an EMBL/GenBank/DDBJ whole genome shotgun (WGS) entry which is preliminary data.</text>
</comment>
<gene>
    <name evidence="1" type="ORF">GZ78_24115</name>
</gene>
<dbReference type="RefSeq" id="WP_034841031.1">
    <property type="nucleotide sequence ID" value="NZ_JOKH01000006.1"/>
</dbReference>
<evidence type="ECO:0000313" key="2">
    <source>
        <dbReference type="Proteomes" id="UP000028073"/>
    </source>
</evidence>
<proteinExistence type="predicted"/>
<evidence type="ECO:0000313" key="1">
    <source>
        <dbReference type="EMBL" id="KEQ16293.1"/>
    </source>
</evidence>
<protein>
    <submittedName>
        <fullName evidence="1">Uncharacterized protein</fullName>
    </submittedName>
</protein>
<keyword evidence="2" id="KW-1185">Reference proteome</keyword>
<name>A0A081NCX0_9GAMM</name>
<sequence>MRIKKLARFINVLKVMLCLMVLLVPSVWAAPEKIDFRKLHEARLSRGANPIVEYHLTDKISMAVFTVWALFSSQSKEMKAVQVVGTLLLLGYVYQQDYFKRPVSWYLYIRDWLTTPNYESKRAELLAEVEGLFSGKEDKRKLAVMLVNGMPEEDLMVVSAEFIKFNIETKTEQYCTHIGKPYASGLCDLGQLSADFYLHVLPYRSGAESLPKLAEEVAVRLAGKTLKTQIYEDFCNNYRWKGKPCAVFWSPFSDHKYSEALENEERPFYTVLKLKKEIKSSMLLRYDFFLQANSPRLVSAQTSSFEKAILEERVEESVLVATNASAVNTTSGELKVRPLTVQELGQLPGVYTLDRQFGERSRWTGAFKNIEKEELALSYKDNKESYLCNVNHTPLFRIPAGTQSISIPVMDRLLYRGSSPFYGYEPCGYESHKVEF</sequence>
<dbReference type="EMBL" id="JOKH01000006">
    <property type="protein sequence ID" value="KEQ16293.1"/>
    <property type="molecule type" value="Genomic_DNA"/>
</dbReference>
<dbReference type="OrthoDB" id="9825078at2"/>
<organism evidence="1 2">
    <name type="scientific">Endozoicomonas numazuensis</name>
    <dbReference type="NCBI Taxonomy" id="1137799"/>
    <lineage>
        <taxon>Bacteria</taxon>
        <taxon>Pseudomonadati</taxon>
        <taxon>Pseudomonadota</taxon>
        <taxon>Gammaproteobacteria</taxon>
        <taxon>Oceanospirillales</taxon>
        <taxon>Endozoicomonadaceae</taxon>
        <taxon>Endozoicomonas</taxon>
    </lineage>
</organism>